<evidence type="ECO:0000313" key="1">
    <source>
        <dbReference type="EMBL" id="CCF20889.1"/>
    </source>
</evidence>
<keyword evidence="2" id="KW-1185">Reference proteome</keyword>
<protein>
    <submittedName>
        <fullName evidence="1">Uncharacterized protein</fullName>
    </submittedName>
</protein>
<dbReference type="RefSeq" id="WP_052639908.1">
    <property type="nucleotide sequence ID" value="NZ_FO082820.1"/>
</dbReference>
<dbReference type="EMBL" id="FO082820">
    <property type="protein sequence ID" value="CCF20889.1"/>
    <property type="molecule type" value="Genomic_DNA"/>
</dbReference>
<dbReference type="KEGG" id="rht:NT26_3166"/>
<dbReference type="STRING" id="1125847.NT26_3166"/>
<reference evidence="1 2" key="1">
    <citation type="journal article" date="2013" name="Genome Biol. Evol.">
        <title>Life in an arsenic-containing gold mine: genome and physiology of the autotrophic arsenite-oxidizing bacterium rhizobium sp. NT-26.</title>
        <authorList>
            <person name="Andres J."/>
            <person name="Arsene-Ploetze F."/>
            <person name="Barbe V."/>
            <person name="Brochier-Armanet C."/>
            <person name="Cleiss-Arnold J."/>
            <person name="Coppee J.Y."/>
            <person name="Dillies M.A."/>
            <person name="Geist"/>
            <person name="L"/>
            <person name="Joublin A."/>
            <person name="Koechler S."/>
            <person name="Lassalle F."/>
            <person name="Marchal M."/>
            <person name="Medigue C."/>
            <person name="Muller D."/>
            <person name="Nesme X."/>
            <person name="Plewniak F."/>
            <person name="Proux C."/>
            <person name="Ramirez-Bahena M.H."/>
            <person name="Schenowitz C."/>
            <person name="Sismeiro O."/>
            <person name="Vallenet D."/>
            <person name="Santini J.M."/>
            <person name="Bertin P.N."/>
        </authorList>
    </citation>
    <scope>NUCLEOTIDE SEQUENCE [LARGE SCALE GENOMIC DNA]</scope>
    <source>
        <strain evidence="1 2">NT-26</strain>
    </source>
</reference>
<gene>
    <name evidence="1" type="ORF">NT26_3166</name>
</gene>
<proteinExistence type="predicted"/>
<dbReference type="Proteomes" id="UP000010792">
    <property type="component" value="Chromosome"/>
</dbReference>
<accession>L0NJ26</accession>
<sequence>MYIFQIRLPKKLGGTADMPPVRLSLGACAYQQARYLADILAAEARLFCEGLTALDTSDDTHFPIQPQELLTEETPEHNLVALKTLLKIKHHEMRSSFDPRSPSQKAAMDAMKGIVRVRSEARKREAGEPFDEVIVDNADLLIDTYSKKLTASVSPESVASATSDQTVSVAPLQPPLILPSPPAVATPSPPVPPMPAAPVNVPFAVWVKQEELTKLGKRVPDVLLDRRYVPRPPSTAPLFSEVADEYLSARAGANEGDNKDIGTARKRLKLFIDVNSP</sequence>
<evidence type="ECO:0000313" key="2">
    <source>
        <dbReference type="Proteomes" id="UP000010792"/>
    </source>
</evidence>
<dbReference type="OrthoDB" id="8243411at2"/>
<dbReference type="AlphaFoldDB" id="L0NJ26"/>
<name>L0NJ26_9HYPH</name>
<organism evidence="1 2">
    <name type="scientific">Pseudorhizobium banfieldiae</name>
    <dbReference type="NCBI Taxonomy" id="1125847"/>
    <lineage>
        <taxon>Bacteria</taxon>
        <taxon>Pseudomonadati</taxon>
        <taxon>Pseudomonadota</taxon>
        <taxon>Alphaproteobacteria</taxon>
        <taxon>Hyphomicrobiales</taxon>
        <taxon>Rhizobiaceae</taxon>
        <taxon>Rhizobium/Agrobacterium group</taxon>
        <taxon>Pseudorhizobium</taxon>
    </lineage>
</organism>